<accession>A0A0F9QVJ2</accession>
<dbReference type="NCBIfam" id="NF004837">
    <property type="entry name" value="PRK06187.1"/>
    <property type="match status" value="1"/>
</dbReference>
<dbReference type="CDD" id="cd05936">
    <property type="entry name" value="FC-FACS_FadD_like"/>
    <property type="match status" value="1"/>
</dbReference>
<evidence type="ECO:0000256" key="1">
    <source>
        <dbReference type="ARBA" id="ARBA00006432"/>
    </source>
</evidence>
<evidence type="ECO:0000259" key="4">
    <source>
        <dbReference type="Pfam" id="PF13193"/>
    </source>
</evidence>
<dbReference type="PROSITE" id="PS00455">
    <property type="entry name" value="AMP_BINDING"/>
    <property type="match status" value="1"/>
</dbReference>
<proteinExistence type="inferred from homology"/>
<keyword evidence="2" id="KW-0436">Ligase</keyword>
<dbReference type="InterPro" id="IPR000873">
    <property type="entry name" value="AMP-dep_synth/lig_dom"/>
</dbReference>
<dbReference type="InterPro" id="IPR025110">
    <property type="entry name" value="AMP-bd_C"/>
</dbReference>
<dbReference type="AlphaFoldDB" id="A0A0F9QVJ2"/>
<dbReference type="InterPro" id="IPR020845">
    <property type="entry name" value="AMP-binding_CS"/>
</dbReference>
<evidence type="ECO:0000256" key="2">
    <source>
        <dbReference type="ARBA" id="ARBA00022598"/>
    </source>
</evidence>
<feature type="domain" description="AMP-dependent synthetase/ligase" evidence="3">
    <location>
        <begin position="8"/>
        <end position="371"/>
    </location>
</feature>
<feature type="domain" description="AMP-binding enzyme C-terminal" evidence="4">
    <location>
        <begin position="421"/>
        <end position="496"/>
    </location>
</feature>
<evidence type="ECO:0008006" key="6">
    <source>
        <dbReference type="Google" id="ProtNLM"/>
    </source>
</evidence>
<dbReference type="InterPro" id="IPR045851">
    <property type="entry name" value="AMP-bd_C_sf"/>
</dbReference>
<dbReference type="SUPFAM" id="SSF56801">
    <property type="entry name" value="Acetyl-CoA synthetase-like"/>
    <property type="match status" value="1"/>
</dbReference>
<evidence type="ECO:0000313" key="5">
    <source>
        <dbReference type="EMBL" id="KKN40997.1"/>
    </source>
</evidence>
<dbReference type="Pfam" id="PF13193">
    <property type="entry name" value="AMP-binding_C"/>
    <property type="match status" value="1"/>
</dbReference>
<reference evidence="5" key="1">
    <citation type="journal article" date="2015" name="Nature">
        <title>Complex archaea that bridge the gap between prokaryotes and eukaryotes.</title>
        <authorList>
            <person name="Spang A."/>
            <person name="Saw J.H."/>
            <person name="Jorgensen S.L."/>
            <person name="Zaremba-Niedzwiedzka K."/>
            <person name="Martijn J."/>
            <person name="Lind A.E."/>
            <person name="van Eijk R."/>
            <person name="Schleper C."/>
            <person name="Guy L."/>
            <person name="Ettema T.J."/>
        </authorList>
    </citation>
    <scope>NUCLEOTIDE SEQUENCE</scope>
</reference>
<dbReference type="EMBL" id="LAZR01001674">
    <property type="protein sequence ID" value="KKN40997.1"/>
    <property type="molecule type" value="Genomic_DNA"/>
</dbReference>
<gene>
    <name evidence="5" type="ORF">LCGC14_0727700</name>
</gene>
<comment type="caution">
    <text evidence="5">The sequence shown here is derived from an EMBL/GenBank/DDBJ whole genome shotgun (WGS) entry which is preliminary data.</text>
</comment>
<dbReference type="PANTHER" id="PTHR43201">
    <property type="entry name" value="ACYL-COA SYNTHETASE"/>
    <property type="match status" value="1"/>
</dbReference>
<dbReference type="Gene3D" id="3.40.50.12780">
    <property type="entry name" value="N-terminal domain of ligase-like"/>
    <property type="match status" value="1"/>
</dbReference>
<name>A0A0F9QVJ2_9ZZZZ</name>
<protein>
    <recommendedName>
        <fullName evidence="6">Long-chain-fatty-acid--CoA ligase</fullName>
    </recommendedName>
</protein>
<evidence type="ECO:0000259" key="3">
    <source>
        <dbReference type="Pfam" id="PF00501"/>
    </source>
</evidence>
<dbReference type="GO" id="GO:0006631">
    <property type="term" value="P:fatty acid metabolic process"/>
    <property type="evidence" value="ECO:0007669"/>
    <property type="project" value="TreeGrafter"/>
</dbReference>
<comment type="similarity">
    <text evidence="1">Belongs to the ATP-dependent AMP-binding enzyme family.</text>
</comment>
<dbReference type="GO" id="GO:0031956">
    <property type="term" value="F:medium-chain fatty acid-CoA ligase activity"/>
    <property type="evidence" value="ECO:0007669"/>
    <property type="project" value="TreeGrafter"/>
</dbReference>
<dbReference type="PANTHER" id="PTHR43201:SF5">
    <property type="entry name" value="MEDIUM-CHAIN ACYL-COA LIGASE ACSF2, MITOCHONDRIAL"/>
    <property type="match status" value="1"/>
</dbReference>
<dbReference type="InterPro" id="IPR042099">
    <property type="entry name" value="ANL_N_sf"/>
</dbReference>
<dbReference type="Pfam" id="PF00501">
    <property type="entry name" value="AMP-binding"/>
    <property type="match status" value="1"/>
</dbReference>
<dbReference type="Gene3D" id="3.30.300.30">
    <property type="match status" value="1"/>
</dbReference>
<sequence length="516" mass="57815">MNLRELVEQKAEIYGDKVFLYWEDETISYKQLNELSNKVANFLYDLGIRKGDKVSVYLPNMPEFVYLYLGIPKIGAVTGPVNALFKPREVKFVVGHSEAKAIVTIPQFIEAVNEIKVDLPNLKHIIVIGESEGNGLDFWKLMKEASSEAPPKVEINEKEDVAAILYTSGTTGFPKGVLQTHFNIRRNAEMLQDFLKASKDFRFMLILPLFHVNAQIVTVMTPLLAGASCILTPGFSAKTHWETVAKYRASTFSAVPTVLSILLKMPHENLDLSSLKFVVCGAAPLPLEVFKEFEATFKCKIVEGFGLTEGTCVSSVNPLPTESEDRRKIGSIGLPIPGNEMKIVDENGNDVPQNTKGEILVKGDNVMKEYFKNPEANTKTLKNGWLYTGDIGHMDEDGFFFITDRKKDMIIRGGENIYPREIEEVLYSHPSVSLATVIGVRDKIYGELPKAFVVLKEGATASAEEIIEFCKKNMADFKIPKYVEFRDNLQTTSTGKIMKQPLREEEEEKTGKIFNS</sequence>
<organism evidence="5">
    <name type="scientific">marine sediment metagenome</name>
    <dbReference type="NCBI Taxonomy" id="412755"/>
    <lineage>
        <taxon>unclassified sequences</taxon>
        <taxon>metagenomes</taxon>
        <taxon>ecological metagenomes</taxon>
    </lineage>
</organism>
<dbReference type="FunFam" id="3.30.300.30:FF:000008">
    <property type="entry name" value="2,3-dihydroxybenzoate-AMP ligase"/>
    <property type="match status" value="1"/>
</dbReference>